<dbReference type="Pfam" id="PF12796">
    <property type="entry name" value="Ank_2"/>
    <property type="match status" value="1"/>
</dbReference>
<evidence type="ECO:0000256" key="1">
    <source>
        <dbReference type="ARBA" id="ARBA00023054"/>
    </source>
</evidence>
<feature type="domain" description="CCDC144C-like coiled-coil" evidence="5">
    <location>
        <begin position="786"/>
        <end position="1018"/>
    </location>
</feature>
<feature type="repeat" description="ANK" evidence="2">
    <location>
        <begin position="66"/>
        <end position="98"/>
    </location>
</feature>
<dbReference type="Bgee" id="ENSMMUG00000050280">
    <property type="expression patterns" value="Expressed in testis and 9 other cell types or tissues"/>
</dbReference>
<dbReference type="InterPro" id="IPR036770">
    <property type="entry name" value="Ankyrin_rpt-contain_sf"/>
</dbReference>
<name>A0A5F7ZQF8_MACMU</name>
<dbReference type="PROSITE" id="PS50297">
    <property type="entry name" value="ANK_REP_REGION"/>
    <property type="match status" value="2"/>
</dbReference>
<dbReference type="SMR" id="A0A5F7ZQF8"/>
<keyword evidence="1 3" id="KW-0175">Coiled coil</keyword>
<keyword evidence="2" id="KW-0040">ANK repeat</keyword>
<feature type="region of interest" description="Disordered" evidence="4">
    <location>
        <begin position="397"/>
        <end position="462"/>
    </location>
</feature>
<dbReference type="ExpressionAtlas" id="A0A5F7ZQF8">
    <property type="expression patterns" value="baseline"/>
</dbReference>
<dbReference type="PANTHER" id="PTHR24147:SF1">
    <property type="entry name" value="ANKYRIN REPEAT DOMAIN-CONTAINING PROTEIN 20A1-RELATED"/>
    <property type="match status" value="1"/>
</dbReference>
<accession>A0A5F7ZQF8</accession>
<reference evidence="6" key="4">
    <citation type="submission" date="2025-09" db="UniProtKB">
        <authorList>
            <consortium name="Ensembl"/>
        </authorList>
    </citation>
    <scope>IDENTIFICATION</scope>
    <source>
        <strain evidence="6">17573</strain>
    </source>
</reference>
<feature type="coiled-coil region" evidence="3">
    <location>
        <begin position="709"/>
        <end position="887"/>
    </location>
</feature>
<evidence type="ECO:0000313" key="7">
    <source>
        <dbReference type="Proteomes" id="UP000006718"/>
    </source>
</evidence>
<feature type="repeat" description="ANK" evidence="2">
    <location>
        <begin position="132"/>
        <end position="164"/>
    </location>
</feature>
<reference evidence="6" key="2">
    <citation type="submission" date="2019-01" db="EMBL/GenBank/DDBJ databases">
        <authorList>
            <person name="Graves T."/>
            <person name="Eichler E.E."/>
            <person name="Wilson R.K."/>
        </authorList>
    </citation>
    <scope>NUCLEOTIDE SEQUENCE [LARGE SCALE GENOMIC DNA]</scope>
    <source>
        <strain evidence="6">17573</strain>
    </source>
</reference>
<proteinExistence type="predicted"/>
<evidence type="ECO:0000256" key="2">
    <source>
        <dbReference type="PROSITE-ProRule" id="PRU00023"/>
    </source>
</evidence>
<dbReference type="Gene3D" id="1.25.40.20">
    <property type="entry name" value="Ankyrin repeat-containing domain"/>
    <property type="match status" value="2"/>
</dbReference>
<reference evidence="6" key="3">
    <citation type="submission" date="2025-08" db="UniProtKB">
        <authorList>
            <consortium name="Ensembl"/>
        </authorList>
    </citation>
    <scope>IDENTIFICATION</scope>
    <source>
        <strain evidence="6">17573</strain>
    </source>
</reference>
<dbReference type="InterPro" id="IPR039497">
    <property type="entry name" value="CC144C-like_CC_dom"/>
</dbReference>
<feature type="compositionally biased region" description="Basic and acidic residues" evidence="4">
    <location>
        <begin position="647"/>
        <end position="666"/>
    </location>
</feature>
<feature type="compositionally biased region" description="Basic and acidic residues" evidence="4">
    <location>
        <begin position="620"/>
        <end position="638"/>
    </location>
</feature>
<dbReference type="PROSITE" id="PS50088">
    <property type="entry name" value="ANK_REPEAT"/>
    <property type="match status" value="4"/>
</dbReference>
<dbReference type="GeneTree" id="ENSGT00940000163801"/>
<evidence type="ECO:0000313" key="6">
    <source>
        <dbReference type="Ensembl" id="ENSMMUP00000066870.1"/>
    </source>
</evidence>
<organism evidence="6 7">
    <name type="scientific">Macaca mulatta</name>
    <name type="common">Rhesus macaque</name>
    <dbReference type="NCBI Taxonomy" id="9544"/>
    <lineage>
        <taxon>Eukaryota</taxon>
        <taxon>Metazoa</taxon>
        <taxon>Chordata</taxon>
        <taxon>Craniata</taxon>
        <taxon>Vertebrata</taxon>
        <taxon>Euteleostomi</taxon>
        <taxon>Mammalia</taxon>
        <taxon>Eutheria</taxon>
        <taxon>Euarchontoglires</taxon>
        <taxon>Primates</taxon>
        <taxon>Haplorrhini</taxon>
        <taxon>Catarrhini</taxon>
        <taxon>Cercopithecidae</taxon>
        <taxon>Cercopithecinae</taxon>
        <taxon>Macaca</taxon>
    </lineage>
</organism>
<dbReference type="Pfam" id="PF00023">
    <property type="entry name" value="Ank"/>
    <property type="match status" value="3"/>
</dbReference>
<evidence type="ECO:0000256" key="3">
    <source>
        <dbReference type="SAM" id="Coils"/>
    </source>
</evidence>
<dbReference type="SUPFAM" id="SSF48403">
    <property type="entry name" value="Ankyrin repeat"/>
    <property type="match status" value="1"/>
</dbReference>
<dbReference type="InterPro" id="IPR050657">
    <property type="entry name" value="Ankyrin_repeat_domain"/>
</dbReference>
<protein>
    <recommendedName>
        <fullName evidence="5">CCDC144C-like coiled-coil domain-containing protein</fullName>
    </recommendedName>
</protein>
<evidence type="ECO:0000256" key="4">
    <source>
        <dbReference type="SAM" id="MobiDB-lite"/>
    </source>
</evidence>
<dbReference type="Pfam" id="PF14915">
    <property type="entry name" value="CCDC144C"/>
    <property type="match status" value="1"/>
</dbReference>
<dbReference type="InterPro" id="IPR002110">
    <property type="entry name" value="Ankyrin_rpt"/>
</dbReference>
<dbReference type="SMART" id="SM00248">
    <property type="entry name" value="ANK"/>
    <property type="match status" value="5"/>
</dbReference>
<dbReference type="PANTHER" id="PTHR24147">
    <property type="entry name" value="ANKYRIN REPEAT DOMAIN 36-RELATED"/>
    <property type="match status" value="1"/>
</dbReference>
<keyword evidence="7" id="KW-1185">Reference proteome</keyword>
<feature type="region of interest" description="Disordered" evidence="4">
    <location>
        <begin position="302"/>
        <end position="344"/>
    </location>
</feature>
<feature type="repeat" description="ANK" evidence="2">
    <location>
        <begin position="99"/>
        <end position="131"/>
    </location>
</feature>
<sequence>MKFFGFGSRRGQTVLGSIDHVYTGSGYRIRDSELQKIHKAAVKGDAAEVERCLARRSGDLDALDKQHRTALHLACASGHEKVVTLLINRKCQIDICDKENRTPLIQAIHCQEEACAVILLKHGANPNLKDIYGNTALHYAVYSESTSLAEKLLSHGANIEALDKDNNTPLLFAIICKKEKMVEFLLRNKASVHAVDRLRRTALMLAVHCDSPGIVNILLKQNINVFTQDMCGRDAEDYAASHHLTKIKQQILEHKKKILKYDKPDVGSSDESAVSIFHELRVDSLPTSDDEDLSVATKQCVPKKLSQPLPGPSHEKGNRIVNGKGEGPPAQHPSLKPSTKMEDPAVKGAVQRKKVQTLRADVGSSDESAVSIFHELRVDSLPTLDNEDLSVATKCVPEKLSHPSPGPSHEKGNRTVNGKGEGPPAQHPSLKPSTKMEDPAVKGTVQRKKVQTLRADDGSSDESAVSIFHELRVDSLPTLDDKDLSVAAKCVPEKLSQPLPGPSHEKGNRIVNGKGEGPPAQHPSLKPSTKMEDPAVKGAVQRKKVQTLRAEQSLLVASEEEQERRERSKKKQPQVKEGNNTNKSEKIPVSENLCDRTAAADRLPQQRKTGEMHPQQFPKKLKEERDRCTFKQENEEKINVNMLHKKNREELERKEKQHKKEVEAKQPEPTVQSLEMKPKTARNTPSQDFHTHEETEDLMDENCILKTDIAILRQEILTMKNDNLEKENEYLKDIKIVKERNAALEKSIKLNEEITKTAFQDQQELNDLKAENKRLNSELLKKKESKTERNLKLTLQNTQDISVQEKMSSDVSEVEDKNEFLTEQLSKTQIKFNTLKDKFRKTRDTLRTKSLALETLQNDLSQTQQQIKEMKEMYQNAEAKVSNSTGEWNCVEEGICQLQRENLWLEQQLDDVHQKEDRKEKVINIQRGSIESGKKDLLLQEKNKKLMNDYDHLKESLFRYEREKAERVVVVRQLQREVADSLKKLTTLESPPEGTSRCHINLDETQASKKKLFQVESQVCMKFNMSTVILQLIELYNMF</sequence>
<dbReference type="AlphaFoldDB" id="A0A5F7ZQF8"/>
<gene>
    <name evidence="6" type="primary">LOC106992403</name>
</gene>
<dbReference type="VEuPathDB" id="HostDB:ENSMMUG00000050280"/>
<dbReference type="Ensembl" id="ENSMMUT00000107720.1">
    <property type="protein sequence ID" value="ENSMMUP00000066870.1"/>
    <property type="gene ID" value="ENSMMUG00000050280.1"/>
</dbReference>
<feature type="region of interest" description="Disordered" evidence="4">
    <location>
        <begin position="494"/>
        <end position="687"/>
    </location>
</feature>
<feature type="repeat" description="ANK" evidence="2">
    <location>
        <begin position="165"/>
        <end position="197"/>
    </location>
</feature>
<evidence type="ECO:0000259" key="5">
    <source>
        <dbReference type="Pfam" id="PF14915"/>
    </source>
</evidence>
<reference evidence="7" key="1">
    <citation type="journal article" date="2007" name="Science">
        <title>Evolutionary and biomedical insights from the rhesus macaque genome.</title>
        <authorList>
            <person name="Gibbs R.A."/>
            <person name="Rogers J."/>
            <person name="Katze M.G."/>
            <person name="Bumgarner R."/>
            <person name="Weinstock G.M."/>
            <person name="Mardis E.R."/>
            <person name="Remington K.A."/>
            <person name="Strausberg R.L."/>
            <person name="Venter J.C."/>
            <person name="Wilson R.K."/>
            <person name="Batzer M.A."/>
            <person name="Bustamante C.D."/>
            <person name="Eichler E.E."/>
            <person name="Hahn M.W."/>
            <person name="Hardison R.C."/>
            <person name="Makova K.D."/>
            <person name="Miller W."/>
            <person name="Milosavljevic A."/>
            <person name="Palermo R.E."/>
            <person name="Siepel A."/>
            <person name="Sikela J.M."/>
            <person name="Attaway T."/>
            <person name="Bell S."/>
            <person name="Bernard K.E."/>
            <person name="Buhay C.J."/>
            <person name="Chandrabose M.N."/>
            <person name="Dao M."/>
            <person name="Davis C."/>
            <person name="Delehaunty K.D."/>
            <person name="Ding Y."/>
            <person name="Dinh H.H."/>
            <person name="Dugan-Rocha S."/>
            <person name="Fulton L.A."/>
            <person name="Gabisi R.A."/>
            <person name="Garner T.T."/>
            <person name="Godfrey J."/>
            <person name="Hawes A.C."/>
            <person name="Hernandez J."/>
            <person name="Hines S."/>
            <person name="Holder M."/>
            <person name="Hume J."/>
            <person name="Jhangiani S.N."/>
            <person name="Joshi V."/>
            <person name="Khan Z.M."/>
            <person name="Kirkness E.F."/>
            <person name="Cree A."/>
            <person name="Fowler R.G."/>
            <person name="Lee S."/>
            <person name="Lewis L.R."/>
            <person name="Li Z."/>
            <person name="Liu Y.-S."/>
            <person name="Moore S.M."/>
            <person name="Muzny D."/>
            <person name="Nazareth L.V."/>
            <person name="Ngo D.N."/>
            <person name="Okwuonu G.O."/>
            <person name="Pai G."/>
            <person name="Parker D."/>
            <person name="Paul H.A."/>
            <person name="Pfannkoch C."/>
            <person name="Pohl C.S."/>
            <person name="Rogers Y.-H.C."/>
            <person name="Ruiz S.J."/>
            <person name="Sabo A."/>
            <person name="Santibanez J."/>
            <person name="Schneider B.W."/>
            <person name="Smith S.M."/>
            <person name="Sodergren E."/>
            <person name="Svatek A.F."/>
            <person name="Utterback T.R."/>
            <person name="Vattathil S."/>
            <person name="Warren W."/>
            <person name="White C.S."/>
            <person name="Chinwalla A.T."/>
            <person name="Feng Y."/>
            <person name="Halpern A.L."/>
            <person name="Hillier L.W."/>
            <person name="Huang X."/>
            <person name="Minx P."/>
            <person name="Nelson J.O."/>
            <person name="Pepin K.H."/>
            <person name="Qin X."/>
            <person name="Sutton G.G."/>
            <person name="Venter E."/>
            <person name="Walenz B.P."/>
            <person name="Wallis J.W."/>
            <person name="Worley K.C."/>
            <person name="Yang S.-P."/>
            <person name="Jones S.M."/>
            <person name="Marra M.A."/>
            <person name="Rocchi M."/>
            <person name="Schein J.E."/>
            <person name="Baertsch R."/>
            <person name="Clarke L."/>
            <person name="Csuros M."/>
            <person name="Glasscock J."/>
            <person name="Harris R.A."/>
            <person name="Havlak P."/>
            <person name="Jackson A.R."/>
            <person name="Jiang H."/>
            <person name="Liu Y."/>
            <person name="Messina D.N."/>
            <person name="Shen Y."/>
            <person name="Song H.X.-Z."/>
            <person name="Wylie T."/>
            <person name="Zhang L."/>
            <person name="Birney E."/>
            <person name="Han K."/>
            <person name="Konkel M.K."/>
            <person name="Lee J."/>
            <person name="Smit A.F.A."/>
            <person name="Ullmer B."/>
            <person name="Wang H."/>
            <person name="Xing J."/>
            <person name="Burhans R."/>
            <person name="Cheng Z."/>
            <person name="Karro J.E."/>
            <person name="Ma J."/>
            <person name="Raney B."/>
            <person name="She X."/>
            <person name="Cox M.J."/>
            <person name="Demuth J.P."/>
            <person name="Dumas L.J."/>
            <person name="Han S.-G."/>
            <person name="Hopkins J."/>
            <person name="Karimpour-Fard A."/>
            <person name="Kim Y.H."/>
            <person name="Pollack J.R."/>
            <person name="Vinar T."/>
            <person name="Addo-Quaye C."/>
            <person name="Degenhardt J."/>
            <person name="Denby A."/>
            <person name="Hubisz M.J."/>
            <person name="Indap A."/>
            <person name="Kosiol C."/>
            <person name="Lahn B.T."/>
            <person name="Lawson H.A."/>
            <person name="Marklein A."/>
            <person name="Nielsen R."/>
            <person name="Vallender E.J."/>
            <person name="Clark A.G."/>
            <person name="Ferguson B."/>
            <person name="Hernandez R.D."/>
            <person name="Hirani K."/>
            <person name="Kehrer-Sawatzki H."/>
            <person name="Kolb J."/>
            <person name="Patil S."/>
            <person name="Pu L.-L."/>
            <person name="Ren Y."/>
            <person name="Smith D.G."/>
            <person name="Wheeler D.A."/>
            <person name="Schenck I."/>
            <person name="Ball E.V."/>
            <person name="Chen R."/>
            <person name="Cooper D.N."/>
            <person name="Giardine B."/>
            <person name="Hsu F."/>
            <person name="Kent W.J."/>
            <person name="Lesk A."/>
            <person name="Nelson D.L."/>
            <person name="O'brien W.E."/>
            <person name="Pruefer K."/>
            <person name="Stenson P.D."/>
            <person name="Wallace J.C."/>
            <person name="Ke H."/>
            <person name="Liu X.-M."/>
            <person name="Wang P."/>
            <person name="Xiang A.P."/>
            <person name="Yang F."/>
            <person name="Barber G.P."/>
            <person name="Haussler D."/>
            <person name="Karolchik D."/>
            <person name="Kern A.D."/>
            <person name="Kuhn R.M."/>
            <person name="Smith K.E."/>
            <person name="Zwieg A.S."/>
        </authorList>
    </citation>
    <scope>NUCLEOTIDE SEQUENCE [LARGE SCALE GENOMIC DNA]</scope>
    <source>
        <strain evidence="7">17573</strain>
    </source>
</reference>
<dbReference type="Proteomes" id="UP000006718">
    <property type="component" value="Chromosome 10"/>
</dbReference>